<evidence type="ECO:0000313" key="6">
    <source>
        <dbReference type="Proteomes" id="UP001172457"/>
    </source>
</evidence>
<evidence type="ECO:0000256" key="2">
    <source>
        <dbReference type="SAM" id="MobiDB-lite"/>
    </source>
</evidence>
<reference evidence="5" key="1">
    <citation type="submission" date="2023-03" db="EMBL/GenBank/DDBJ databases">
        <title>Chromosome-scale reference genome and RAD-based genetic map of yellow starthistle (Centaurea solstitialis) reveal putative structural variation and QTLs associated with invader traits.</title>
        <authorList>
            <person name="Reatini B."/>
            <person name="Cang F.A."/>
            <person name="Jiang Q."/>
            <person name="Mckibben M.T.W."/>
            <person name="Barker M.S."/>
            <person name="Rieseberg L.H."/>
            <person name="Dlugosch K.M."/>
        </authorList>
    </citation>
    <scope>NUCLEOTIDE SEQUENCE</scope>
    <source>
        <strain evidence="5">CAN-66</strain>
        <tissue evidence="5">Leaf</tissue>
    </source>
</reference>
<keyword evidence="6" id="KW-1185">Reference proteome</keyword>
<evidence type="ECO:0000256" key="3">
    <source>
        <dbReference type="SAM" id="SignalP"/>
    </source>
</evidence>
<dbReference type="EMBL" id="JARYMX010000006">
    <property type="protein sequence ID" value="KAJ9543120.1"/>
    <property type="molecule type" value="Genomic_DNA"/>
</dbReference>
<feature type="signal peptide" evidence="3">
    <location>
        <begin position="1"/>
        <end position="28"/>
    </location>
</feature>
<dbReference type="InterPro" id="IPR035513">
    <property type="entry name" value="Invertase/methylesterase_inhib"/>
</dbReference>
<dbReference type="Proteomes" id="UP001172457">
    <property type="component" value="Chromosome 6"/>
</dbReference>
<dbReference type="GO" id="GO:0004857">
    <property type="term" value="F:enzyme inhibitor activity"/>
    <property type="evidence" value="ECO:0007669"/>
    <property type="project" value="InterPro"/>
</dbReference>
<proteinExistence type="predicted"/>
<dbReference type="PANTHER" id="PTHR31080">
    <property type="entry name" value="PECTINESTERASE INHIBITOR-LIKE"/>
    <property type="match status" value="1"/>
</dbReference>
<sequence>MMIPTSKCFFFLNLMIWMHLNLIPYSFAIRDGNPNQVMAAKACQGAPDVPLCLDLLNAQPEINDLKQAAFVALQAASVEALQTSEFIKTTRDKEGGKEEASPEGTLGDCSQDYGSMTEIMMEASNSLSSGLTEGSDVSVDIKAAIAKGETCGKSINEAKKSPKAEEVAKKNEHVIKLFSNALSVYNVYASANGNGNDNSKPN</sequence>
<feature type="compositionally biased region" description="Basic and acidic residues" evidence="2">
    <location>
        <begin position="90"/>
        <end position="100"/>
    </location>
</feature>
<dbReference type="InterPro" id="IPR051955">
    <property type="entry name" value="PME_Inhibitor"/>
</dbReference>
<organism evidence="5 6">
    <name type="scientific">Centaurea solstitialis</name>
    <name type="common">yellow star-thistle</name>
    <dbReference type="NCBI Taxonomy" id="347529"/>
    <lineage>
        <taxon>Eukaryota</taxon>
        <taxon>Viridiplantae</taxon>
        <taxon>Streptophyta</taxon>
        <taxon>Embryophyta</taxon>
        <taxon>Tracheophyta</taxon>
        <taxon>Spermatophyta</taxon>
        <taxon>Magnoliopsida</taxon>
        <taxon>eudicotyledons</taxon>
        <taxon>Gunneridae</taxon>
        <taxon>Pentapetalae</taxon>
        <taxon>asterids</taxon>
        <taxon>campanulids</taxon>
        <taxon>Asterales</taxon>
        <taxon>Asteraceae</taxon>
        <taxon>Carduoideae</taxon>
        <taxon>Cardueae</taxon>
        <taxon>Centaureinae</taxon>
        <taxon>Centaurea</taxon>
    </lineage>
</organism>
<feature type="domain" description="Pectinesterase inhibitor" evidence="4">
    <location>
        <begin position="34"/>
        <end position="184"/>
    </location>
</feature>
<protein>
    <recommendedName>
        <fullName evidence="4">Pectinesterase inhibitor domain-containing protein</fullName>
    </recommendedName>
</protein>
<evidence type="ECO:0000256" key="1">
    <source>
        <dbReference type="ARBA" id="ARBA00022729"/>
    </source>
</evidence>
<dbReference type="Pfam" id="PF04043">
    <property type="entry name" value="PMEI"/>
    <property type="match status" value="1"/>
</dbReference>
<accession>A0AA38SI04</accession>
<dbReference type="SUPFAM" id="SSF101148">
    <property type="entry name" value="Plant invertase/pectin methylesterase inhibitor"/>
    <property type="match status" value="1"/>
</dbReference>
<dbReference type="NCBIfam" id="TIGR01614">
    <property type="entry name" value="PME_inhib"/>
    <property type="match status" value="1"/>
</dbReference>
<feature type="region of interest" description="Disordered" evidence="2">
    <location>
        <begin position="90"/>
        <end position="109"/>
    </location>
</feature>
<dbReference type="SMART" id="SM00856">
    <property type="entry name" value="PMEI"/>
    <property type="match status" value="1"/>
</dbReference>
<dbReference type="CDD" id="cd14859">
    <property type="entry name" value="PMEI_like"/>
    <property type="match status" value="1"/>
</dbReference>
<dbReference type="PANTHER" id="PTHR31080:SF291">
    <property type="entry name" value="OS08G0541800 PROTEIN"/>
    <property type="match status" value="1"/>
</dbReference>
<gene>
    <name evidence="5" type="ORF">OSB04_022827</name>
</gene>
<evidence type="ECO:0000313" key="5">
    <source>
        <dbReference type="EMBL" id="KAJ9543120.1"/>
    </source>
</evidence>
<dbReference type="Gene3D" id="1.20.140.40">
    <property type="entry name" value="Invertase/pectin methylesterase inhibitor family protein"/>
    <property type="match status" value="1"/>
</dbReference>
<evidence type="ECO:0000259" key="4">
    <source>
        <dbReference type="SMART" id="SM00856"/>
    </source>
</evidence>
<keyword evidence="1 3" id="KW-0732">Signal</keyword>
<feature type="chain" id="PRO_5041404731" description="Pectinesterase inhibitor domain-containing protein" evidence="3">
    <location>
        <begin position="29"/>
        <end position="202"/>
    </location>
</feature>
<dbReference type="AlphaFoldDB" id="A0AA38SI04"/>
<name>A0AA38SI04_9ASTR</name>
<comment type="caution">
    <text evidence="5">The sequence shown here is derived from an EMBL/GenBank/DDBJ whole genome shotgun (WGS) entry which is preliminary data.</text>
</comment>
<dbReference type="InterPro" id="IPR006501">
    <property type="entry name" value="Pectinesterase_inhib_dom"/>
</dbReference>